<dbReference type="eggNOG" id="COG0810">
    <property type="taxonomic scope" value="Bacteria"/>
</dbReference>
<feature type="region of interest" description="Disordered" evidence="1">
    <location>
        <begin position="213"/>
        <end position="254"/>
    </location>
</feature>
<gene>
    <name evidence="2" type="ordered locus">Cyast_0483</name>
</gene>
<dbReference type="HOGENOM" id="CLU_055407_1_0_3"/>
<dbReference type="Proteomes" id="UP000010483">
    <property type="component" value="Chromosome"/>
</dbReference>
<dbReference type="Pfam" id="PF12565">
    <property type="entry name" value="DUF3747"/>
    <property type="match status" value="1"/>
</dbReference>
<protein>
    <recommendedName>
        <fullName evidence="4">DUF3747 domain-containing protein</fullName>
    </recommendedName>
</protein>
<dbReference type="AlphaFoldDB" id="K9YJ11"/>
<evidence type="ECO:0008006" key="4">
    <source>
        <dbReference type="Google" id="ProtNLM"/>
    </source>
</evidence>
<evidence type="ECO:0000313" key="3">
    <source>
        <dbReference type="Proteomes" id="UP000010483"/>
    </source>
</evidence>
<dbReference type="InterPro" id="IPR022222">
    <property type="entry name" value="DUF3747"/>
</dbReference>
<dbReference type="KEGG" id="csn:Cyast_0483"/>
<evidence type="ECO:0000256" key="1">
    <source>
        <dbReference type="SAM" id="MobiDB-lite"/>
    </source>
</evidence>
<accession>K9YJ11</accession>
<dbReference type="STRING" id="292563.Cyast_0483"/>
<feature type="compositionally biased region" description="Polar residues" evidence="1">
    <location>
        <begin position="220"/>
        <end position="254"/>
    </location>
</feature>
<proteinExistence type="predicted"/>
<sequence>MLKSSLPIKLITIALTSVFGMIPINSANAGIFDEVEVDQEKFIAVAQPFGEENRLNLIVVEQIPGMNTCWSETGSNPTNVDLLLANFDFSGHCRRSTDANGYSIRYEGQDLGLDYLLSLVRREGQLHLVGINRRDNTRINVGTVQSYNDQPMKINLNPGWRFSKRSYQGNVLGHVYFSYTEPEQSTQEQETIEPQINNNDMPMENDIPMEGQIRDIVPPSNDNDNQSIRRNINSQPQTQRTVNPRFSMQSRFNR</sequence>
<evidence type="ECO:0000313" key="2">
    <source>
        <dbReference type="EMBL" id="AFZ46462.1"/>
    </source>
</evidence>
<reference evidence="3" key="1">
    <citation type="journal article" date="2013" name="Proc. Natl. Acad. Sci. U.S.A.">
        <title>Improving the coverage of the cyanobacterial phylum using diversity-driven genome sequencing.</title>
        <authorList>
            <person name="Shih P.M."/>
            <person name="Wu D."/>
            <person name="Latifi A."/>
            <person name="Axen S.D."/>
            <person name="Fewer D.P."/>
            <person name="Talla E."/>
            <person name="Calteau A."/>
            <person name="Cai F."/>
            <person name="Tandeau de Marsac N."/>
            <person name="Rippka R."/>
            <person name="Herdman M."/>
            <person name="Sivonen K."/>
            <person name="Coursin T."/>
            <person name="Laurent T."/>
            <person name="Goodwin L."/>
            <person name="Nolan M."/>
            <person name="Davenport K.W."/>
            <person name="Han C.S."/>
            <person name="Rubin E.M."/>
            <person name="Eisen J.A."/>
            <person name="Woyke T."/>
            <person name="Gugger M."/>
            <person name="Kerfeld C.A."/>
        </authorList>
    </citation>
    <scope>NUCLEOTIDE SEQUENCE [LARGE SCALE GENOMIC DNA]</scope>
    <source>
        <strain evidence="3">ATCC 29140 / PCC 7202</strain>
    </source>
</reference>
<organism evidence="2 3">
    <name type="scientific">Cyanobacterium stanieri (strain ATCC 29140 / PCC 7202)</name>
    <dbReference type="NCBI Taxonomy" id="292563"/>
    <lineage>
        <taxon>Bacteria</taxon>
        <taxon>Bacillati</taxon>
        <taxon>Cyanobacteriota</taxon>
        <taxon>Cyanophyceae</taxon>
        <taxon>Oscillatoriophycideae</taxon>
        <taxon>Chroococcales</taxon>
        <taxon>Geminocystaceae</taxon>
        <taxon>Cyanobacterium</taxon>
    </lineage>
</organism>
<dbReference type="BioCyc" id="CSTA292563:G1353-487-MONOMER"/>
<dbReference type="EMBL" id="CP003940">
    <property type="protein sequence ID" value="AFZ46462.1"/>
    <property type="molecule type" value="Genomic_DNA"/>
</dbReference>
<dbReference type="PATRIC" id="fig|292563.3.peg.504"/>
<name>K9YJ11_CYASC</name>
<keyword evidence="3" id="KW-1185">Reference proteome</keyword>